<evidence type="ECO:0000259" key="1">
    <source>
        <dbReference type="Pfam" id="PF14703"/>
    </source>
</evidence>
<dbReference type="Pfam" id="PF14703">
    <property type="entry name" value="PHM7_cyt"/>
    <property type="match status" value="1"/>
</dbReference>
<dbReference type="EMBL" id="BEZZ01003973">
    <property type="protein sequence ID" value="GCC16998.1"/>
    <property type="molecule type" value="Genomic_DNA"/>
</dbReference>
<comment type="caution">
    <text evidence="2">The sequence shown here is derived from an EMBL/GenBank/DDBJ whole genome shotgun (WGS) entry which is preliminary data.</text>
</comment>
<dbReference type="AlphaFoldDB" id="A0A401RFR9"/>
<accession>A0A401RFR9</accession>
<evidence type="ECO:0000313" key="3">
    <source>
        <dbReference type="Proteomes" id="UP000287033"/>
    </source>
</evidence>
<reference evidence="2 3" key="1">
    <citation type="journal article" date="2018" name="Nat. Ecol. Evol.">
        <title>Shark genomes provide insights into elasmobranch evolution and the origin of vertebrates.</title>
        <authorList>
            <person name="Hara Y"/>
            <person name="Yamaguchi K"/>
            <person name="Onimaru K"/>
            <person name="Kadota M"/>
            <person name="Koyanagi M"/>
            <person name="Keeley SD"/>
            <person name="Tatsumi K"/>
            <person name="Tanaka K"/>
            <person name="Motone F"/>
            <person name="Kageyama Y"/>
            <person name="Nozu R"/>
            <person name="Adachi N"/>
            <person name="Nishimura O"/>
            <person name="Nakagawa R"/>
            <person name="Tanegashima C"/>
            <person name="Kiyatake I"/>
            <person name="Matsumoto R"/>
            <person name="Murakumo K"/>
            <person name="Nishida K"/>
            <person name="Terakita A"/>
            <person name="Kuratani S"/>
            <person name="Sato K"/>
            <person name="Hyodo S Kuraku.S."/>
        </authorList>
    </citation>
    <scope>NUCLEOTIDE SEQUENCE [LARGE SCALE GENOMIC DNA]</scope>
</reference>
<feature type="domain" description="CSC1/OSCA1-like cytosolic" evidence="1">
    <location>
        <begin position="13"/>
        <end position="142"/>
    </location>
</feature>
<dbReference type="InterPro" id="IPR045122">
    <property type="entry name" value="Csc1-like"/>
</dbReference>
<gene>
    <name evidence="2" type="ORF">chiPu_0021468</name>
</gene>
<dbReference type="GO" id="GO:0005886">
    <property type="term" value="C:plasma membrane"/>
    <property type="evidence" value="ECO:0007669"/>
    <property type="project" value="TreeGrafter"/>
</dbReference>
<dbReference type="InterPro" id="IPR027815">
    <property type="entry name" value="CSC1/OSCA1-like_cyt"/>
</dbReference>
<dbReference type="PANTHER" id="PTHR13018:SF21">
    <property type="entry name" value="CALCIUM PERMEABLE STRESS-GATED CATION CHANNEL 1"/>
    <property type="match status" value="1"/>
</dbReference>
<dbReference type="OrthoDB" id="1689567at2759"/>
<dbReference type="STRING" id="137246.A0A401RFR9"/>
<organism evidence="2 3">
    <name type="scientific">Chiloscyllium punctatum</name>
    <name type="common">Brownbanded bambooshark</name>
    <name type="synonym">Hemiscyllium punctatum</name>
    <dbReference type="NCBI Taxonomy" id="137246"/>
    <lineage>
        <taxon>Eukaryota</taxon>
        <taxon>Metazoa</taxon>
        <taxon>Chordata</taxon>
        <taxon>Craniata</taxon>
        <taxon>Vertebrata</taxon>
        <taxon>Chondrichthyes</taxon>
        <taxon>Elasmobranchii</taxon>
        <taxon>Galeomorphii</taxon>
        <taxon>Galeoidea</taxon>
        <taxon>Orectolobiformes</taxon>
        <taxon>Hemiscylliidae</taxon>
        <taxon>Chiloscyllium</taxon>
    </lineage>
</organism>
<keyword evidence="3" id="KW-1185">Reference proteome</keyword>
<sequence length="142" mass="16878">MKNSKLLMQDMNMDKRRKAMKGRLYFTAKAQKEGKIMIKTHPLARICCCDFCGFEQVDAEQYYSELEEKLTDEFNAERNRITLKRLGMGFVTFQDERMTAVIVKHYQHSRCRYQPQQSSVTTVIKSYRWDVRYAPALSDIIW</sequence>
<evidence type="ECO:0000313" key="2">
    <source>
        <dbReference type="EMBL" id="GCC16998.1"/>
    </source>
</evidence>
<protein>
    <recommendedName>
        <fullName evidence="1">CSC1/OSCA1-like cytosolic domain-containing protein</fullName>
    </recommendedName>
</protein>
<dbReference type="PANTHER" id="PTHR13018">
    <property type="entry name" value="PROBABLE MEMBRANE PROTEIN DUF221-RELATED"/>
    <property type="match status" value="1"/>
</dbReference>
<proteinExistence type="predicted"/>
<name>A0A401RFR9_CHIPU</name>
<dbReference type="Proteomes" id="UP000287033">
    <property type="component" value="Unassembled WGS sequence"/>
</dbReference>
<dbReference type="GO" id="GO:0005227">
    <property type="term" value="F:calcium-activated cation channel activity"/>
    <property type="evidence" value="ECO:0007669"/>
    <property type="project" value="InterPro"/>
</dbReference>